<organism evidence="2 3">
    <name type="scientific">Candidatus Contendobacter odensis Run_B_J11</name>
    <dbReference type="NCBI Taxonomy" id="1400861"/>
    <lineage>
        <taxon>Bacteria</taxon>
        <taxon>Pseudomonadati</taxon>
        <taxon>Pseudomonadota</taxon>
        <taxon>Gammaproteobacteria</taxon>
        <taxon>Candidatus Competibacteraceae</taxon>
        <taxon>Candidatus Contendibacter</taxon>
    </lineage>
</organism>
<name>A0A7U7GB90_9GAMM</name>
<feature type="region of interest" description="Disordered" evidence="1">
    <location>
        <begin position="1"/>
        <end position="31"/>
    </location>
</feature>
<reference evidence="2 3" key="1">
    <citation type="journal article" date="2014" name="ISME J.">
        <title>Candidatus Competibacter-lineage genomes retrieved from metagenomes reveal functional metabolic diversity.</title>
        <authorList>
            <person name="McIlroy S.J."/>
            <person name="Albertsen M."/>
            <person name="Andresen E.K."/>
            <person name="Saunders A.M."/>
            <person name="Kristiansen R."/>
            <person name="Stokholm-Bjerregaard M."/>
            <person name="Nielsen K.L."/>
            <person name="Nielsen P.H."/>
        </authorList>
    </citation>
    <scope>NUCLEOTIDE SEQUENCE [LARGE SCALE GENOMIC DNA]</scope>
    <source>
        <strain evidence="2 3">Run_B_J11</strain>
    </source>
</reference>
<protein>
    <submittedName>
        <fullName evidence="2">Uncharacterized protein</fullName>
    </submittedName>
</protein>
<accession>A0A7U7GB90</accession>
<evidence type="ECO:0000313" key="2">
    <source>
        <dbReference type="EMBL" id="CDH44978.1"/>
    </source>
</evidence>
<evidence type="ECO:0000313" key="3">
    <source>
        <dbReference type="Proteomes" id="UP000019184"/>
    </source>
</evidence>
<gene>
    <name evidence="2" type="ORF">BN874_200048</name>
</gene>
<dbReference type="AlphaFoldDB" id="A0A7U7GB90"/>
<feature type="compositionally biased region" description="Basic and acidic residues" evidence="1">
    <location>
        <begin position="14"/>
        <end position="26"/>
    </location>
</feature>
<sequence length="65" mass="6771">MEAGIGATQPVGHYSHDLEGEQRSSLDESQEVLAADPCEQAVSASDGSGAARFVIDQCKLTQHAA</sequence>
<comment type="caution">
    <text evidence="2">The sequence shown here is derived from an EMBL/GenBank/DDBJ whole genome shotgun (WGS) entry which is preliminary data.</text>
</comment>
<dbReference type="EMBL" id="CBTK010000113">
    <property type="protein sequence ID" value="CDH44978.1"/>
    <property type="molecule type" value="Genomic_DNA"/>
</dbReference>
<proteinExistence type="predicted"/>
<keyword evidence="3" id="KW-1185">Reference proteome</keyword>
<evidence type="ECO:0000256" key="1">
    <source>
        <dbReference type="SAM" id="MobiDB-lite"/>
    </source>
</evidence>
<dbReference type="Proteomes" id="UP000019184">
    <property type="component" value="Unassembled WGS sequence"/>
</dbReference>